<dbReference type="GO" id="GO:0005085">
    <property type="term" value="F:guanyl-nucleotide exchange factor activity"/>
    <property type="evidence" value="ECO:0007669"/>
    <property type="project" value="InterPro"/>
</dbReference>
<accession>A0A4P9Z1Z2</accession>
<dbReference type="SUPFAM" id="SSF50729">
    <property type="entry name" value="PH domain-like"/>
    <property type="match status" value="1"/>
</dbReference>
<dbReference type="EMBL" id="KZ989401">
    <property type="protein sequence ID" value="RKP26527.1"/>
    <property type="molecule type" value="Genomic_DNA"/>
</dbReference>
<dbReference type="InterPro" id="IPR035899">
    <property type="entry name" value="DBL_dom_sf"/>
</dbReference>
<dbReference type="InterPro" id="IPR001849">
    <property type="entry name" value="PH_domain"/>
</dbReference>
<reference evidence="7" key="1">
    <citation type="journal article" date="2018" name="Nat. Microbiol.">
        <title>Leveraging single-cell genomics to expand the fungal tree of life.</title>
        <authorList>
            <person name="Ahrendt S.R."/>
            <person name="Quandt C.A."/>
            <person name="Ciobanu D."/>
            <person name="Clum A."/>
            <person name="Salamov A."/>
            <person name="Andreopoulos B."/>
            <person name="Cheng J.F."/>
            <person name="Woyke T."/>
            <person name="Pelin A."/>
            <person name="Henrissat B."/>
            <person name="Reynolds N.K."/>
            <person name="Benny G.L."/>
            <person name="Smith M.E."/>
            <person name="James T.Y."/>
            <person name="Grigoriev I.V."/>
        </authorList>
    </citation>
    <scope>NUCLEOTIDE SEQUENCE [LARGE SCALE GENOMIC DNA]</scope>
    <source>
        <strain evidence="7">Benny S71-1</strain>
    </source>
</reference>
<feature type="compositionally biased region" description="Polar residues" evidence="3">
    <location>
        <begin position="379"/>
        <end position="393"/>
    </location>
</feature>
<dbReference type="AlphaFoldDB" id="A0A4P9Z1Z2"/>
<evidence type="ECO:0000259" key="5">
    <source>
        <dbReference type="PROSITE" id="PS50010"/>
    </source>
</evidence>
<feature type="compositionally biased region" description="Basic and acidic residues" evidence="3">
    <location>
        <begin position="80"/>
        <end position="98"/>
    </location>
</feature>
<feature type="region of interest" description="Disordered" evidence="3">
    <location>
        <begin position="225"/>
        <end position="263"/>
    </location>
</feature>
<evidence type="ECO:0000313" key="7">
    <source>
        <dbReference type="Proteomes" id="UP000278143"/>
    </source>
</evidence>
<gene>
    <name evidence="6" type="ORF">SYNPS1DRAFT_21728</name>
</gene>
<evidence type="ECO:0008006" key="8">
    <source>
        <dbReference type="Google" id="ProtNLM"/>
    </source>
</evidence>
<dbReference type="Pfam" id="PF00621">
    <property type="entry name" value="RhoGEF"/>
    <property type="match status" value="1"/>
</dbReference>
<keyword evidence="7" id="KW-1185">Reference proteome</keyword>
<keyword evidence="2" id="KW-0963">Cytoplasm</keyword>
<dbReference type="SUPFAM" id="SSF48065">
    <property type="entry name" value="DBL homology domain (DH-domain)"/>
    <property type="match status" value="1"/>
</dbReference>
<dbReference type="Pfam" id="PF16652">
    <property type="entry name" value="PH_13"/>
    <property type="match status" value="1"/>
</dbReference>
<dbReference type="Gene3D" id="2.30.29.30">
    <property type="entry name" value="Pleckstrin-homology domain (PH domain)/Phosphotyrosine-binding domain (PTB)"/>
    <property type="match status" value="1"/>
</dbReference>
<sequence>MSSGRAANRRPRQTSEATADAAPSSPRTNNDGSHHFRLHSPIGETRDDAASAANSTMKGTVKKWLSRGAAAVAQANSTTTKRDSIMRRDPLSSMQPRDHRESINLHDIDAIMDMGEDTEAMDVVPAVLAPRATGNVAAIREVWTAFETEAKSKIYSPECTDRRAGHADKHDGAAEVHEQRTIRHMEPMQPHLVRTSGDANMCSSPVGLSSRDVPKPWMANEDVQWSERDAEGLRRNSASDIQPRSAADPEGAHGNGGAANLHVPQGEEHLDHYPVIHNGYESDDTVVRPPLVHSRSIHRPVQGGLYTTISPTLSAHAKEQMARVETSTTSTSTRMWDEIGAHAGPRSPLAMVMASIVLPDLVPSADDGAVPSKPPSDGCSPSTSNDSLGSQYAPSSPRSPVPKSKKDLRDLQSLQMLAMRPTTAAPLTPAKGGSWAMMVSRDIFERASDMERRRQEAIYELIATEETYVADLEIVDELFFRPMQKLLSRNDVEAVFGNLKAVRMATERLMHALPSFTPAKHADHQAIRQAVDLAEDLLRRSNEAARDRADLSRLKEIAASLIMDSEEQQLDLTGSTRHLGQRRFVMEGVWMKGRQGRRITAFLFTDLLLLCEPARAQAGMYKPYLAPIPLLELEVRETSGTRSLLRLEDSAFQIVHKKRSLTVKTENAGAKRKWMQAIKECTGRCHEAEPPSLRELTRKVLWAIRVMIVEVAGLTTSATSTLRFERSTPSVYCSVSLNQRQTYRTAVAFLFTITDLDDPLRVALYSYGRGGCS</sequence>
<dbReference type="SMART" id="SM00233">
    <property type="entry name" value="PH"/>
    <property type="match status" value="1"/>
</dbReference>
<feature type="region of interest" description="Disordered" evidence="3">
    <location>
        <begin position="365"/>
        <end position="407"/>
    </location>
</feature>
<dbReference type="InterPro" id="IPR011993">
    <property type="entry name" value="PH-like_dom_sf"/>
</dbReference>
<comment type="subcellular location">
    <subcellularLocation>
        <location evidence="1">Cytoplasm</location>
    </subcellularLocation>
</comment>
<evidence type="ECO:0000256" key="2">
    <source>
        <dbReference type="ARBA" id="ARBA00022490"/>
    </source>
</evidence>
<name>A0A4P9Z1Z2_9FUNG</name>
<feature type="domain" description="PH" evidence="4">
    <location>
        <begin position="583"/>
        <end position="683"/>
    </location>
</feature>
<dbReference type="PROSITE" id="PS50010">
    <property type="entry name" value="DH_2"/>
    <property type="match status" value="1"/>
</dbReference>
<feature type="region of interest" description="Disordered" evidence="3">
    <location>
        <begin position="1"/>
        <end position="55"/>
    </location>
</feature>
<dbReference type="Gene3D" id="1.20.900.10">
    <property type="entry name" value="Dbl homology (DH) domain"/>
    <property type="match status" value="1"/>
</dbReference>
<organism evidence="6 7">
    <name type="scientific">Syncephalis pseudoplumigaleata</name>
    <dbReference type="NCBI Taxonomy" id="1712513"/>
    <lineage>
        <taxon>Eukaryota</taxon>
        <taxon>Fungi</taxon>
        <taxon>Fungi incertae sedis</taxon>
        <taxon>Zoopagomycota</taxon>
        <taxon>Zoopagomycotina</taxon>
        <taxon>Zoopagomycetes</taxon>
        <taxon>Zoopagales</taxon>
        <taxon>Piptocephalidaceae</taxon>
        <taxon>Syncephalis</taxon>
    </lineage>
</organism>
<dbReference type="PANTHER" id="PTHR46006">
    <property type="entry name" value="RHO GUANINE NUCLEOTIDE EXCHANGE FACTOR AT 64C, ISOFORM A"/>
    <property type="match status" value="1"/>
</dbReference>
<evidence type="ECO:0000313" key="6">
    <source>
        <dbReference type="EMBL" id="RKP26527.1"/>
    </source>
</evidence>
<evidence type="ECO:0000256" key="1">
    <source>
        <dbReference type="ARBA" id="ARBA00004496"/>
    </source>
</evidence>
<evidence type="ECO:0000259" key="4">
    <source>
        <dbReference type="PROSITE" id="PS50003"/>
    </source>
</evidence>
<dbReference type="GO" id="GO:0035025">
    <property type="term" value="P:positive regulation of Rho protein signal transduction"/>
    <property type="evidence" value="ECO:0007669"/>
    <property type="project" value="TreeGrafter"/>
</dbReference>
<feature type="region of interest" description="Disordered" evidence="3">
    <location>
        <begin position="72"/>
        <end position="98"/>
    </location>
</feature>
<dbReference type="OrthoDB" id="1716625at2759"/>
<evidence type="ECO:0000256" key="3">
    <source>
        <dbReference type="SAM" id="MobiDB-lite"/>
    </source>
</evidence>
<dbReference type="PANTHER" id="PTHR46006:SF6">
    <property type="entry name" value="INTERSECTIN-2 ISOFORM X1"/>
    <property type="match status" value="1"/>
</dbReference>
<dbReference type="PROSITE" id="PS50003">
    <property type="entry name" value="PH_DOMAIN"/>
    <property type="match status" value="1"/>
</dbReference>
<dbReference type="Proteomes" id="UP000278143">
    <property type="component" value="Unassembled WGS sequence"/>
</dbReference>
<dbReference type="InterPro" id="IPR000219">
    <property type="entry name" value="DH_dom"/>
</dbReference>
<protein>
    <recommendedName>
        <fullName evidence="8">DH domain-containing protein</fullName>
    </recommendedName>
</protein>
<proteinExistence type="predicted"/>
<dbReference type="InterPro" id="IPR051480">
    <property type="entry name" value="Endocytic_GEF_Adapter"/>
</dbReference>
<dbReference type="GO" id="GO:0005737">
    <property type="term" value="C:cytoplasm"/>
    <property type="evidence" value="ECO:0007669"/>
    <property type="project" value="UniProtKB-SubCell"/>
</dbReference>
<feature type="domain" description="DH" evidence="5">
    <location>
        <begin position="453"/>
        <end position="502"/>
    </location>
</feature>
<feature type="compositionally biased region" description="Basic and acidic residues" evidence="3">
    <location>
        <begin position="225"/>
        <end position="234"/>
    </location>
</feature>